<dbReference type="VEuPathDB" id="VectorBase:ISCW017924"/>
<dbReference type="HOGENOM" id="CLU_2673838_0_0_1"/>
<organism>
    <name type="scientific">Ixodes scapularis</name>
    <name type="common">Black-legged tick</name>
    <name type="synonym">Deer tick</name>
    <dbReference type="NCBI Taxonomy" id="6945"/>
    <lineage>
        <taxon>Eukaryota</taxon>
        <taxon>Metazoa</taxon>
        <taxon>Ecdysozoa</taxon>
        <taxon>Arthropoda</taxon>
        <taxon>Chelicerata</taxon>
        <taxon>Arachnida</taxon>
        <taxon>Acari</taxon>
        <taxon>Parasitiformes</taxon>
        <taxon>Ixodida</taxon>
        <taxon>Ixodoidea</taxon>
        <taxon>Ixodidae</taxon>
        <taxon>Ixodinae</taxon>
        <taxon>Ixodes</taxon>
    </lineage>
</organism>
<dbReference type="AlphaFoldDB" id="B7PHZ9"/>
<keyword evidence="4" id="KW-1185">Reference proteome</keyword>
<reference evidence="3" key="2">
    <citation type="submission" date="2020-05" db="UniProtKB">
        <authorList>
            <consortium name="EnsemblMetazoa"/>
        </authorList>
    </citation>
    <scope>IDENTIFICATION</scope>
    <source>
        <strain evidence="3">wikel</strain>
    </source>
</reference>
<name>B7PHZ9_IXOSC</name>
<dbReference type="EMBL" id="ABJB010740546">
    <property type="status" value="NOT_ANNOTATED_CDS"/>
    <property type="molecule type" value="Genomic_DNA"/>
</dbReference>
<proteinExistence type="predicted"/>
<gene>
    <name evidence="2" type="ORF">IscW_ISCW017924</name>
</gene>
<dbReference type="EMBL" id="DS716023">
    <property type="protein sequence ID" value="EEC06221.1"/>
    <property type="molecule type" value="Genomic_DNA"/>
</dbReference>
<dbReference type="VEuPathDB" id="VectorBase:ISCI017924"/>
<reference evidence="2 4" key="1">
    <citation type="submission" date="2008-03" db="EMBL/GenBank/DDBJ databases">
        <title>Annotation of Ixodes scapularis.</title>
        <authorList>
            <consortium name="Ixodes scapularis Genome Project Consortium"/>
            <person name="Caler E."/>
            <person name="Hannick L.I."/>
            <person name="Bidwell S."/>
            <person name="Joardar V."/>
            <person name="Thiagarajan M."/>
            <person name="Amedeo P."/>
            <person name="Galinsky K.J."/>
            <person name="Schobel S."/>
            <person name="Inman J."/>
            <person name="Hostetler J."/>
            <person name="Miller J."/>
            <person name="Hammond M."/>
            <person name="Megy K."/>
            <person name="Lawson D."/>
            <person name="Kodira C."/>
            <person name="Sutton G."/>
            <person name="Meyer J."/>
            <person name="Hill C.A."/>
            <person name="Birren B."/>
            <person name="Nene V."/>
            <person name="Collins F."/>
            <person name="Alarcon-Chaidez F."/>
            <person name="Wikel S."/>
            <person name="Strausberg R."/>
        </authorList>
    </citation>
    <scope>NUCLEOTIDE SEQUENCE [LARGE SCALE GENOMIC DNA]</scope>
    <source>
        <strain evidence="4">Wikel</strain>
        <strain evidence="2">Wikel colony</strain>
    </source>
</reference>
<evidence type="ECO:0000313" key="4">
    <source>
        <dbReference type="Proteomes" id="UP000001555"/>
    </source>
</evidence>
<dbReference type="EnsemblMetazoa" id="ISCW017924-RA">
    <property type="protein sequence ID" value="ISCW017924-PA"/>
    <property type="gene ID" value="ISCW017924"/>
</dbReference>
<dbReference type="PaxDb" id="6945-B7PHZ9"/>
<evidence type="ECO:0000256" key="1">
    <source>
        <dbReference type="SAM" id="MobiDB-lite"/>
    </source>
</evidence>
<sequence>MDDDDVEASDREIGRTTPEDAETDRHRCRDKRPKRSMAAPRVADAQVRCCTSDHALPPPCVGPQVRRTCTSLPPR</sequence>
<dbReference type="InParanoid" id="B7PHZ9"/>
<evidence type="ECO:0000313" key="2">
    <source>
        <dbReference type="EMBL" id="EEC06221.1"/>
    </source>
</evidence>
<protein>
    <submittedName>
        <fullName evidence="2 3">Uncharacterized protein</fullName>
    </submittedName>
</protein>
<feature type="compositionally biased region" description="Basic and acidic residues" evidence="1">
    <location>
        <begin position="8"/>
        <end position="27"/>
    </location>
</feature>
<evidence type="ECO:0000313" key="3">
    <source>
        <dbReference type="EnsemblMetazoa" id="ISCW017924-PA"/>
    </source>
</evidence>
<accession>B7PHZ9</accession>
<feature type="region of interest" description="Disordered" evidence="1">
    <location>
        <begin position="1"/>
        <end position="42"/>
    </location>
</feature>
<dbReference type="Proteomes" id="UP000001555">
    <property type="component" value="Unassembled WGS sequence"/>
</dbReference>